<proteinExistence type="predicted"/>
<dbReference type="EMBL" id="JAEQNB010000022">
    <property type="protein sequence ID" value="MBL0389503.1"/>
    <property type="molecule type" value="Genomic_DNA"/>
</dbReference>
<feature type="transmembrane region" description="Helical" evidence="1">
    <location>
        <begin position="142"/>
        <end position="161"/>
    </location>
</feature>
<keyword evidence="1" id="KW-1133">Transmembrane helix</keyword>
<dbReference type="Proteomes" id="UP000602284">
    <property type="component" value="Unassembled WGS sequence"/>
</dbReference>
<feature type="transmembrane region" description="Helical" evidence="1">
    <location>
        <begin position="168"/>
        <end position="186"/>
    </location>
</feature>
<evidence type="ECO:0000256" key="1">
    <source>
        <dbReference type="SAM" id="Phobius"/>
    </source>
</evidence>
<dbReference type="PANTHER" id="PTHR38434">
    <property type="entry name" value="BLL2549 PROTEIN"/>
    <property type="match status" value="1"/>
</dbReference>
<feature type="transmembrane region" description="Helical" evidence="1">
    <location>
        <begin position="119"/>
        <end position="136"/>
    </location>
</feature>
<accession>A0ABS1JI47</accession>
<gene>
    <name evidence="2" type="ORF">JJB07_23550</name>
</gene>
<feature type="transmembrane region" description="Helical" evidence="1">
    <location>
        <begin position="95"/>
        <end position="112"/>
    </location>
</feature>
<keyword evidence="1" id="KW-0812">Transmembrane</keyword>
<sequence>MGQFFKRNWITLLGALFLILAFSYLFKYAVDKGWISDSLKIAAGMLVGVGVILLGVRKLLSVNLILAQVVTGLGTALLYTTCSFAGVYFNLWSSMTVFLSMLVITAGITVLAYRYNLRILMHISLLGGLISPLILQPENDQVFSLFLYLLVINAAYFFLSIKKNWFELRAEAFIGTWLLYLVYYIHFDPDTWTLPLRYAAAAFLFYIMSFLYSSWQQNRNFEGLNLYLGFANGVLFTLWSLLLTDGVVSYTVPLASMGVVYLLAALVVYQGNRNATLALYSKLIAGVLLLLISGSEFGRGWEFKPLLSVYFWSAVTFAALMVGQRKASDLYKLLAAGINLRLPLLVRRHLGRPARPVVPHLPALPEHIRRSVDRPRRTRLLPIRQSPIQLQKSGL</sequence>
<feature type="transmembrane region" description="Helical" evidence="1">
    <location>
        <begin position="224"/>
        <end position="242"/>
    </location>
</feature>
<feature type="transmembrane region" description="Helical" evidence="1">
    <location>
        <begin position="38"/>
        <end position="56"/>
    </location>
</feature>
<comment type="caution">
    <text evidence="2">The sequence shown here is derived from an EMBL/GenBank/DDBJ whole genome shotgun (WGS) entry which is preliminary data.</text>
</comment>
<organism evidence="2 3">
    <name type="scientific">Tumebacillus amylolyticus</name>
    <dbReference type="NCBI Taxonomy" id="2801339"/>
    <lineage>
        <taxon>Bacteria</taxon>
        <taxon>Bacillati</taxon>
        <taxon>Bacillota</taxon>
        <taxon>Bacilli</taxon>
        <taxon>Bacillales</taxon>
        <taxon>Alicyclobacillaceae</taxon>
        <taxon>Tumebacillus</taxon>
    </lineage>
</organism>
<dbReference type="Pfam" id="PF10101">
    <property type="entry name" value="DUF2339"/>
    <property type="match status" value="1"/>
</dbReference>
<keyword evidence="3" id="KW-1185">Reference proteome</keyword>
<reference evidence="2 3" key="1">
    <citation type="submission" date="2021-01" db="EMBL/GenBank/DDBJ databases">
        <title>Tumebacillus sp. strain ITR2 16S ribosomal RNA gene Genome sequencing and assembly.</title>
        <authorList>
            <person name="Kang M."/>
        </authorList>
    </citation>
    <scope>NUCLEOTIDE SEQUENCE [LARGE SCALE GENOMIC DNA]</scope>
    <source>
        <strain evidence="2 3">ITR2</strain>
    </source>
</reference>
<evidence type="ECO:0000313" key="2">
    <source>
        <dbReference type="EMBL" id="MBL0389503.1"/>
    </source>
</evidence>
<feature type="transmembrane region" description="Helical" evidence="1">
    <location>
        <begin position="248"/>
        <end position="269"/>
    </location>
</feature>
<protein>
    <submittedName>
        <fullName evidence="2">DUF2339 domain-containing protein</fullName>
    </submittedName>
</protein>
<feature type="transmembrane region" description="Helical" evidence="1">
    <location>
        <begin position="192"/>
        <end position="212"/>
    </location>
</feature>
<evidence type="ECO:0000313" key="3">
    <source>
        <dbReference type="Proteomes" id="UP000602284"/>
    </source>
</evidence>
<dbReference type="PANTHER" id="PTHR38434:SF1">
    <property type="entry name" value="BLL2549 PROTEIN"/>
    <property type="match status" value="1"/>
</dbReference>
<name>A0ABS1JI47_9BACL</name>
<feature type="transmembrane region" description="Helical" evidence="1">
    <location>
        <begin position="276"/>
        <end position="294"/>
    </location>
</feature>
<feature type="transmembrane region" description="Helical" evidence="1">
    <location>
        <begin position="63"/>
        <end position="89"/>
    </location>
</feature>
<dbReference type="InterPro" id="IPR019286">
    <property type="entry name" value="DUF2339_TM"/>
</dbReference>
<dbReference type="RefSeq" id="WP_201638494.1">
    <property type="nucleotide sequence ID" value="NZ_JAEQNB010000022.1"/>
</dbReference>
<feature type="transmembrane region" description="Helical" evidence="1">
    <location>
        <begin position="306"/>
        <end position="323"/>
    </location>
</feature>
<feature type="transmembrane region" description="Helical" evidence="1">
    <location>
        <begin position="9"/>
        <end position="26"/>
    </location>
</feature>
<keyword evidence="1" id="KW-0472">Membrane</keyword>